<dbReference type="Gene3D" id="1.50.10.10">
    <property type="match status" value="1"/>
</dbReference>
<dbReference type="GO" id="GO:0004553">
    <property type="term" value="F:hydrolase activity, hydrolyzing O-glycosyl compounds"/>
    <property type="evidence" value="ECO:0007669"/>
    <property type="project" value="TreeGrafter"/>
</dbReference>
<evidence type="ECO:0000313" key="5">
    <source>
        <dbReference type="Proteomes" id="UP000287394"/>
    </source>
</evidence>
<evidence type="ECO:0000256" key="1">
    <source>
        <dbReference type="ARBA" id="ARBA00006188"/>
    </source>
</evidence>
<dbReference type="InterPro" id="IPR008928">
    <property type="entry name" value="6-hairpin_glycosidase_sf"/>
</dbReference>
<accession>A0A402CW89</accession>
<dbReference type="KEGG" id="ccot:CCAX7_61070"/>
<gene>
    <name evidence="4" type="ORF">CCAX7_61070</name>
</gene>
<dbReference type="Pfam" id="PF00723">
    <property type="entry name" value="Glyco_hydro_15"/>
    <property type="match status" value="1"/>
</dbReference>
<dbReference type="RefSeq" id="WP_119321607.1">
    <property type="nucleotide sequence ID" value="NZ_AP025739.1"/>
</dbReference>
<dbReference type="InterPro" id="IPR014718">
    <property type="entry name" value="GH-type_carb-bd"/>
</dbReference>
<reference evidence="4 5" key="1">
    <citation type="journal article" date="2019" name="Int. J. Syst. Evol. Microbiol.">
        <title>Capsulimonas corticalis gen. nov., sp. nov., an aerobic capsulated bacterium, of a novel bacterial order, Capsulimonadales ord. nov., of the class Armatimonadia of the phylum Armatimonadetes.</title>
        <authorList>
            <person name="Li J."/>
            <person name="Kudo C."/>
            <person name="Tonouchi A."/>
        </authorList>
    </citation>
    <scope>NUCLEOTIDE SEQUENCE [LARGE SCALE GENOMIC DNA]</scope>
    <source>
        <strain evidence="4 5">AX-7</strain>
    </source>
</reference>
<evidence type="ECO:0000256" key="2">
    <source>
        <dbReference type="ARBA" id="ARBA00022801"/>
    </source>
</evidence>
<sequence>MNNNIAPGKPGMAPRWTSSAKSGVGAALSNASRVWFTISHGIVDEVYHPSVDQANTRDFGLLVTDKDGFFSEEKRDTDHAIRPLGRGIPGYVMTNTCRQRRYRITKTIITDPRRDVLLQKVTFEALKGELSDYQVYALLAPHLANCGSGNDGWTGDYKGVPMLFARRGGVALALACSAPWLGRSCGYVGASDGWRDIEAHKKMMHFYGDASGGNIALTGQIDLETCGGEFVLALGFDQDWSGAGQQARTSLLTGFTDAEMEYSREWREFHGECLAMEAPGRDGFDAYHTSLSVLRVHDGKRFPGGVIASLSIPWGFAHGDNDLAGYHVVWPRDQVEAAGAMLAAGNPRAARETMLYLMATQEGDGHWPQNMHMNGAGVWTGVQLDETALPILLADMLRRNDALDGLDPWLAIRAAAAFLVQNGPSTPMDRWEENAGFTAFTLAVTIAALLAAADFADAASDPCASFLRETADCWNENIERWTYVTDTELARENGVAGYYVRIAPPEVGVSGDVRAASVEIKNLPPSENRFPADCIVSPDALSLVRYGLRAADDPRIVSTVQVIDATLKAETATGTAWRRYTHDGYGETGSGGPYEGVGVGRCWPLLAGERAQYALALGNEDEARRLLNVMTRQTSPGGLLPEQIWDGEDIPERELYNGLPSGSGMPLVWAHAELVKLVRSLCDGAVFDMPPQTVQRYLKEHVVSPLIPWTFDAQTQSLPAGKTLRVQVEAAAVIRWSSDSWKTIREVSTTDSGLGVYYADLTTGDMATDGSLAFTFCWSKANHWEGQNFTTVIIGSA</sequence>
<dbReference type="AlphaFoldDB" id="A0A402CW89"/>
<dbReference type="Gene3D" id="2.70.98.10">
    <property type="match status" value="1"/>
</dbReference>
<dbReference type="PANTHER" id="PTHR31616:SF0">
    <property type="entry name" value="GLUCAN 1,4-ALPHA-GLUCOSIDASE"/>
    <property type="match status" value="1"/>
</dbReference>
<dbReference type="CDD" id="cd07430">
    <property type="entry name" value="GH15_N"/>
    <property type="match status" value="1"/>
</dbReference>
<dbReference type="InterPro" id="IPR046966">
    <property type="entry name" value="Glucoamylase_active_site"/>
</dbReference>
<dbReference type="PANTHER" id="PTHR31616">
    <property type="entry name" value="TREHALASE"/>
    <property type="match status" value="1"/>
</dbReference>
<keyword evidence="2" id="KW-0378">Hydrolase</keyword>
<keyword evidence="3" id="KW-0326">Glycosidase</keyword>
<dbReference type="OrthoDB" id="3902805at2"/>
<proteinExistence type="inferred from homology"/>
<keyword evidence="5" id="KW-1185">Reference proteome</keyword>
<name>A0A402CW89_9BACT</name>
<evidence type="ECO:0000313" key="4">
    <source>
        <dbReference type="EMBL" id="BDI34056.1"/>
    </source>
</evidence>
<protein>
    <submittedName>
        <fullName evidence="4">Glucan 1,4-alpha-glucosidase</fullName>
    </submittedName>
</protein>
<dbReference type="GO" id="GO:0030246">
    <property type="term" value="F:carbohydrate binding"/>
    <property type="evidence" value="ECO:0007669"/>
    <property type="project" value="InterPro"/>
</dbReference>
<dbReference type="GO" id="GO:0005975">
    <property type="term" value="P:carbohydrate metabolic process"/>
    <property type="evidence" value="ECO:0007669"/>
    <property type="project" value="InterPro"/>
</dbReference>
<dbReference type="InterPro" id="IPR012341">
    <property type="entry name" value="6hp_glycosidase-like_sf"/>
</dbReference>
<dbReference type="SUPFAM" id="SSF48208">
    <property type="entry name" value="Six-hairpin glycosidases"/>
    <property type="match status" value="1"/>
</dbReference>
<dbReference type="GO" id="GO:0016757">
    <property type="term" value="F:glycosyltransferase activity"/>
    <property type="evidence" value="ECO:0007669"/>
    <property type="project" value="UniProtKB-ARBA"/>
</dbReference>
<dbReference type="InterPro" id="IPR011013">
    <property type="entry name" value="Gal_mutarotase_sf_dom"/>
</dbReference>
<evidence type="ECO:0000256" key="3">
    <source>
        <dbReference type="ARBA" id="ARBA00023295"/>
    </source>
</evidence>
<dbReference type="SUPFAM" id="SSF74650">
    <property type="entry name" value="Galactose mutarotase-like"/>
    <property type="match status" value="1"/>
</dbReference>
<dbReference type="InterPro" id="IPR011613">
    <property type="entry name" value="GH15-like"/>
</dbReference>
<dbReference type="Proteomes" id="UP000287394">
    <property type="component" value="Chromosome"/>
</dbReference>
<dbReference type="InterPro" id="IPR015220">
    <property type="entry name" value="Glucodextranase_N"/>
</dbReference>
<dbReference type="Pfam" id="PF09137">
    <property type="entry name" value="Glucodextran_N"/>
    <property type="match status" value="1"/>
</dbReference>
<dbReference type="PROSITE" id="PS00820">
    <property type="entry name" value="GLUCOAMYLASE"/>
    <property type="match status" value="1"/>
</dbReference>
<comment type="similarity">
    <text evidence="1">Belongs to the glycosyl hydrolase 15 family.</text>
</comment>
<dbReference type="EMBL" id="AP025739">
    <property type="protein sequence ID" value="BDI34056.1"/>
    <property type="molecule type" value="Genomic_DNA"/>
</dbReference>
<organism evidence="4 5">
    <name type="scientific">Capsulimonas corticalis</name>
    <dbReference type="NCBI Taxonomy" id="2219043"/>
    <lineage>
        <taxon>Bacteria</taxon>
        <taxon>Bacillati</taxon>
        <taxon>Armatimonadota</taxon>
        <taxon>Armatimonadia</taxon>
        <taxon>Capsulimonadales</taxon>
        <taxon>Capsulimonadaceae</taxon>
        <taxon>Capsulimonas</taxon>
    </lineage>
</organism>